<feature type="domain" description="Type I restriction modification DNA specificity" evidence="4">
    <location>
        <begin position="55"/>
        <end position="191"/>
    </location>
</feature>
<dbReference type="EC" id="3.1.21.3" evidence="5"/>
<dbReference type="AlphaFoldDB" id="A0AA35UP82"/>
<dbReference type="GO" id="GO:0003677">
    <property type="term" value="F:DNA binding"/>
    <property type="evidence" value="ECO:0007669"/>
    <property type="project" value="UniProtKB-KW"/>
</dbReference>
<sequence length="416" mass="45984">MKPGAKRALVPKLRFPEFRDHPGWGDDYGDKLFDQINNRQATPGLPILAITQEHGAIPRDAIDYHVSVTDKSVETYKEVQPGDFIISLRSFQGGIEFSEYHGVCSPAYVILRKKVELSEAFFKHLFKSYRFIQQLTKNLEGLRDGKMISFKQFSELLLPNPTLGEQQKIADCLDSLDELVSLEAQKLDTLKAHKKGLMQQLFPRDGETLPQLRFANEGDWTVVSLPEVVFFQEGPGIMAVDFRSEGVPLVRLAGVGGAAVTLDGCNYLDPEKVAQKWAHFRLEVNDLLISTSATFGLSSIVTHAAAGAVFYTGLIRLRPNNERLNFGYLKAFLGSPHFAQQAESAAVGGGIKHFGPTHLKQMEIPIPPLAEQQCIADCLASLDALIAAQAQKLDALKAHKKGLMQQLFPSVDEVQG</sequence>
<dbReference type="Proteomes" id="UP001158598">
    <property type="component" value="Chromosome"/>
</dbReference>
<gene>
    <name evidence="5" type="ORF">MCNOR_1106</name>
</gene>
<dbReference type="REBASE" id="702110">
    <property type="entry name" value="S.McaNorORF1111P"/>
</dbReference>
<keyword evidence="3" id="KW-0238">DNA-binding</keyword>
<evidence type="ECO:0000256" key="2">
    <source>
        <dbReference type="ARBA" id="ARBA00022747"/>
    </source>
</evidence>
<dbReference type="Gene3D" id="3.90.220.20">
    <property type="entry name" value="DNA methylase specificity domains"/>
    <property type="match status" value="2"/>
</dbReference>
<evidence type="ECO:0000256" key="1">
    <source>
        <dbReference type="ARBA" id="ARBA00010923"/>
    </source>
</evidence>
<dbReference type="InterPro" id="IPR052021">
    <property type="entry name" value="Type-I_RS_S_subunit"/>
</dbReference>
<dbReference type="GO" id="GO:0009307">
    <property type="term" value="P:DNA restriction-modification system"/>
    <property type="evidence" value="ECO:0007669"/>
    <property type="project" value="UniProtKB-KW"/>
</dbReference>
<comment type="similarity">
    <text evidence="1">Belongs to the type-I restriction system S methylase family.</text>
</comment>
<name>A0AA35UP82_METCP</name>
<evidence type="ECO:0000256" key="3">
    <source>
        <dbReference type="ARBA" id="ARBA00023125"/>
    </source>
</evidence>
<accession>A0AA35UP82</accession>
<evidence type="ECO:0000259" key="4">
    <source>
        <dbReference type="Pfam" id="PF01420"/>
    </source>
</evidence>
<dbReference type="InterPro" id="IPR044946">
    <property type="entry name" value="Restrct_endonuc_typeI_TRD_sf"/>
</dbReference>
<feature type="domain" description="Type I restriction modification DNA specificity" evidence="4">
    <location>
        <begin position="279"/>
        <end position="397"/>
    </location>
</feature>
<evidence type="ECO:0000313" key="5">
    <source>
        <dbReference type="EMBL" id="CAI8775773.1"/>
    </source>
</evidence>
<dbReference type="PANTHER" id="PTHR30408:SF12">
    <property type="entry name" value="TYPE I RESTRICTION ENZYME MJAVIII SPECIFICITY SUBUNIT"/>
    <property type="match status" value="1"/>
</dbReference>
<dbReference type="Pfam" id="PF01420">
    <property type="entry name" value="Methylase_S"/>
    <property type="match status" value="2"/>
</dbReference>
<organism evidence="5 6">
    <name type="scientific">Methylococcus capsulatus</name>
    <dbReference type="NCBI Taxonomy" id="414"/>
    <lineage>
        <taxon>Bacteria</taxon>
        <taxon>Pseudomonadati</taxon>
        <taxon>Pseudomonadota</taxon>
        <taxon>Gammaproteobacteria</taxon>
        <taxon>Methylococcales</taxon>
        <taxon>Methylococcaceae</taxon>
        <taxon>Methylococcus</taxon>
    </lineage>
</organism>
<keyword evidence="2" id="KW-0680">Restriction system</keyword>
<dbReference type="InterPro" id="IPR000055">
    <property type="entry name" value="Restrct_endonuc_typeI_TRD"/>
</dbReference>
<dbReference type="SUPFAM" id="SSF116734">
    <property type="entry name" value="DNA methylase specificity domain"/>
    <property type="match status" value="2"/>
</dbReference>
<dbReference type="EMBL" id="OX458332">
    <property type="protein sequence ID" value="CAI8775773.1"/>
    <property type="molecule type" value="Genomic_DNA"/>
</dbReference>
<proteinExistence type="inferred from homology"/>
<dbReference type="PANTHER" id="PTHR30408">
    <property type="entry name" value="TYPE-1 RESTRICTION ENZYME ECOKI SPECIFICITY PROTEIN"/>
    <property type="match status" value="1"/>
</dbReference>
<reference evidence="5" key="1">
    <citation type="submission" date="2023-03" db="EMBL/GenBank/DDBJ databases">
        <authorList>
            <person name="Pearce D."/>
        </authorList>
    </citation>
    <scope>NUCLEOTIDE SEQUENCE</scope>
    <source>
        <strain evidence="5">Mc</strain>
    </source>
</reference>
<evidence type="ECO:0000313" key="6">
    <source>
        <dbReference type="Proteomes" id="UP001158598"/>
    </source>
</evidence>
<protein>
    <submittedName>
        <fullName evidence="5">Type I restriction enzyme, S subunit</fullName>
        <ecNumber evidence="5">3.1.21.3</ecNumber>
    </submittedName>
</protein>
<keyword evidence="5" id="KW-0378">Hydrolase</keyword>
<dbReference type="GO" id="GO:0009035">
    <property type="term" value="F:type I site-specific deoxyribonuclease activity"/>
    <property type="evidence" value="ECO:0007669"/>
    <property type="project" value="UniProtKB-EC"/>
</dbReference>